<organism evidence="1 2">
    <name type="scientific">Halolamina pelagica</name>
    <dbReference type="NCBI Taxonomy" id="699431"/>
    <lineage>
        <taxon>Archaea</taxon>
        <taxon>Methanobacteriati</taxon>
        <taxon>Methanobacteriota</taxon>
        <taxon>Stenosarchaea group</taxon>
        <taxon>Halobacteria</taxon>
        <taxon>Halobacteriales</taxon>
        <taxon>Haloferacaceae</taxon>
    </lineage>
</organism>
<evidence type="ECO:0000313" key="2">
    <source>
        <dbReference type="Proteomes" id="UP000183769"/>
    </source>
</evidence>
<dbReference type="AlphaFoldDB" id="A0A1I5UWW8"/>
<sequence>MRRPPRSANNSRRQFLRRAAGALGVAGLTGTAGCLGDVRDTVSPPATAIGGTSAMAETGLSNDEFDAYTTRQRERYGDHGVWGAADAEPEHDLQFVGAWTRTIGLTTAGDPDPQPDGTGALRAVADGVVAAYEIPDRSEDGKQHYQLWLWAAGRLPGESDDGPAAATAALRRLEVGVELTGDGAEMGPYTPGSDRSKGPITIGPSSPDVDGLAASIPLETGEVRVVPERTGFDDNAYAFAWRGDHDGQQAVAATCEAAWGGDDAPQFDLSIRLAADRRRF</sequence>
<keyword evidence="2" id="KW-1185">Reference proteome</keyword>
<proteinExistence type="predicted"/>
<dbReference type="OrthoDB" id="346163at2157"/>
<dbReference type="EMBL" id="FOXI01000015">
    <property type="protein sequence ID" value="SFP99834.1"/>
    <property type="molecule type" value="Genomic_DNA"/>
</dbReference>
<accession>A0A1I5UWW8</accession>
<dbReference type="Proteomes" id="UP000183769">
    <property type="component" value="Unassembled WGS sequence"/>
</dbReference>
<dbReference type="InterPro" id="IPR006311">
    <property type="entry name" value="TAT_signal"/>
</dbReference>
<protein>
    <submittedName>
        <fullName evidence="1">Uncharacterized protein</fullName>
    </submittedName>
</protein>
<dbReference type="PROSITE" id="PS51257">
    <property type="entry name" value="PROKAR_LIPOPROTEIN"/>
    <property type="match status" value="1"/>
</dbReference>
<dbReference type="PROSITE" id="PS51318">
    <property type="entry name" value="TAT"/>
    <property type="match status" value="1"/>
</dbReference>
<dbReference type="RefSeq" id="WP_074879796.1">
    <property type="nucleotide sequence ID" value="NZ_FOXI01000015.1"/>
</dbReference>
<reference evidence="2" key="1">
    <citation type="submission" date="2016-10" db="EMBL/GenBank/DDBJ databases">
        <authorList>
            <person name="Varghese N."/>
            <person name="Submissions S."/>
        </authorList>
    </citation>
    <scope>NUCLEOTIDE SEQUENCE [LARGE SCALE GENOMIC DNA]</scope>
    <source>
        <strain evidence="2">CGMCC 1.10329</strain>
    </source>
</reference>
<gene>
    <name evidence="1" type="ORF">SAMN05216277_11516</name>
</gene>
<name>A0A1I5UWW8_9EURY</name>
<evidence type="ECO:0000313" key="1">
    <source>
        <dbReference type="EMBL" id="SFP99834.1"/>
    </source>
</evidence>